<organism evidence="3 4">
    <name type="scientific">Blastomyces percursus</name>
    <dbReference type="NCBI Taxonomy" id="1658174"/>
    <lineage>
        <taxon>Eukaryota</taxon>
        <taxon>Fungi</taxon>
        <taxon>Dikarya</taxon>
        <taxon>Ascomycota</taxon>
        <taxon>Pezizomycotina</taxon>
        <taxon>Eurotiomycetes</taxon>
        <taxon>Eurotiomycetidae</taxon>
        <taxon>Onygenales</taxon>
        <taxon>Ajellomycetaceae</taxon>
        <taxon>Blastomyces</taxon>
    </lineage>
</organism>
<evidence type="ECO:0000313" key="3">
    <source>
        <dbReference type="EMBL" id="OJD25342.1"/>
    </source>
</evidence>
<dbReference type="Proteomes" id="UP000242791">
    <property type="component" value="Unassembled WGS sequence"/>
</dbReference>
<proteinExistence type="predicted"/>
<name>A0A1J9Q972_9EURO</name>
<dbReference type="OrthoDB" id="2121326at2759"/>
<gene>
    <name evidence="3" type="ORF">ACJ73_03291</name>
</gene>
<dbReference type="AlphaFoldDB" id="A0A1J9Q972"/>
<dbReference type="EMBL" id="LGTZ01000391">
    <property type="protein sequence ID" value="OJD25342.1"/>
    <property type="molecule type" value="Genomic_DNA"/>
</dbReference>
<keyword evidence="2" id="KW-0472">Membrane</keyword>
<sequence>MTDQPRRQPKQSIHNFHNASSIVFGTVNEGKTARMSAPKPYLSNGHMLERPPISARIRYFIDDLYIFFGLYIVSLFALNASLAAQNSQFNIQNIDNTQMHRPRWGSSRGGGGGGGGDGGPGGGPGKRPGGGGGGGPTRRIGRVDDIRGPECGSGGCSR</sequence>
<keyword evidence="4" id="KW-1185">Reference proteome</keyword>
<feature type="compositionally biased region" description="Gly residues" evidence="1">
    <location>
        <begin position="107"/>
        <end position="136"/>
    </location>
</feature>
<keyword evidence="2" id="KW-0812">Transmembrane</keyword>
<protein>
    <submittedName>
        <fullName evidence="3">Uncharacterized protein</fullName>
    </submittedName>
</protein>
<comment type="caution">
    <text evidence="3">The sequence shown here is derived from an EMBL/GenBank/DDBJ whole genome shotgun (WGS) entry which is preliminary data.</text>
</comment>
<evidence type="ECO:0000256" key="1">
    <source>
        <dbReference type="SAM" id="MobiDB-lite"/>
    </source>
</evidence>
<feature type="transmembrane region" description="Helical" evidence="2">
    <location>
        <begin position="64"/>
        <end position="84"/>
    </location>
</feature>
<evidence type="ECO:0000256" key="2">
    <source>
        <dbReference type="SAM" id="Phobius"/>
    </source>
</evidence>
<keyword evidence="2" id="KW-1133">Transmembrane helix</keyword>
<feature type="region of interest" description="Disordered" evidence="1">
    <location>
        <begin position="95"/>
        <end position="158"/>
    </location>
</feature>
<dbReference type="VEuPathDB" id="FungiDB:ACJ73_03291"/>
<dbReference type="STRING" id="1658174.A0A1J9Q972"/>
<reference evidence="3 4" key="1">
    <citation type="submission" date="2015-08" db="EMBL/GenBank/DDBJ databases">
        <title>Emmonsia species relationships and genome sequence.</title>
        <authorList>
            <person name="Cuomo C.A."/>
            <person name="Schwartz I.S."/>
            <person name="Kenyon C."/>
            <person name="De Hoog G.S."/>
            <person name="Govender N.P."/>
            <person name="Botha A."/>
            <person name="Moreno L."/>
            <person name="De Vries M."/>
            <person name="Munoz J.F."/>
            <person name="Stielow J.B."/>
        </authorList>
    </citation>
    <scope>NUCLEOTIDE SEQUENCE [LARGE SCALE GENOMIC DNA]</scope>
    <source>
        <strain evidence="3 4">EI222</strain>
    </source>
</reference>
<accession>A0A1J9Q972</accession>
<evidence type="ECO:0000313" key="4">
    <source>
        <dbReference type="Proteomes" id="UP000242791"/>
    </source>
</evidence>